<organism evidence="2 3">
    <name type="scientific">Candidatus Nephthysia bennettiae</name>
    <dbReference type="NCBI Taxonomy" id="3127016"/>
    <lineage>
        <taxon>Bacteria</taxon>
        <taxon>Bacillati</taxon>
        <taxon>Candidatus Dormiibacterota</taxon>
        <taxon>Candidatus Dormibacteria</taxon>
        <taxon>Candidatus Dormibacterales</taxon>
        <taxon>Candidatus Dormibacteraceae</taxon>
        <taxon>Candidatus Nephthysia</taxon>
    </lineage>
</organism>
<evidence type="ECO:0000256" key="1">
    <source>
        <dbReference type="ARBA" id="ARBA00022801"/>
    </source>
</evidence>
<accession>A0A934K9G3</accession>
<dbReference type="EMBL" id="JAEKNR010000096">
    <property type="protein sequence ID" value="MBJ7598140.1"/>
    <property type="molecule type" value="Genomic_DNA"/>
</dbReference>
<dbReference type="NCBIfam" id="TIGR01076">
    <property type="entry name" value="sortase_fam"/>
    <property type="match status" value="1"/>
</dbReference>
<proteinExistence type="predicted"/>
<dbReference type="AlphaFoldDB" id="A0A934K9G3"/>
<dbReference type="Pfam" id="PF04203">
    <property type="entry name" value="Sortase"/>
    <property type="match status" value="1"/>
</dbReference>
<dbReference type="SUPFAM" id="SSF63817">
    <property type="entry name" value="Sortase"/>
    <property type="match status" value="1"/>
</dbReference>
<dbReference type="InterPro" id="IPR023365">
    <property type="entry name" value="Sortase_dom-sf"/>
</dbReference>
<name>A0A934K9G3_9BACT</name>
<dbReference type="RefSeq" id="WP_338200903.1">
    <property type="nucleotide sequence ID" value="NZ_JAEKNR010000096.1"/>
</dbReference>
<keyword evidence="1" id="KW-0378">Hydrolase</keyword>
<evidence type="ECO:0000313" key="2">
    <source>
        <dbReference type="EMBL" id="MBJ7598140.1"/>
    </source>
</evidence>
<protein>
    <submittedName>
        <fullName evidence="2">Sortase</fullName>
    </submittedName>
</protein>
<dbReference type="GO" id="GO:0016787">
    <property type="term" value="F:hydrolase activity"/>
    <property type="evidence" value="ECO:0007669"/>
    <property type="project" value="UniProtKB-KW"/>
</dbReference>
<sequence length="189" mass="20674">MTRRRGLAAGALLGLAAVLAASGLWLNAHRFSSAPSLPAPEPQTIISPDAYRVFPTAAASVPHEGLRIQLPQLSIDLPIVDGDGFNAPLNKAAHYPGLAWPGERGRSVIYAHARPGMFGPLFNARVGETVQITNDSGDTRRYTIKEYYSHWPISDLRWLQKSEQEQLVLVTCTTYNYNDPRIVVVAEPG</sequence>
<keyword evidence="3" id="KW-1185">Reference proteome</keyword>
<comment type="caution">
    <text evidence="2">The sequence shown here is derived from an EMBL/GenBank/DDBJ whole genome shotgun (WGS) entry which is preliminary data.</text>
</comment>
<dbReference type="InterPro" id="IPR005754">
    <property type="entry name" value="Sortase"/>
</dbReference>
<dbReference type="Proteomes" id="UP000612893">
    <property type="component" value="Unassembled WGS sequence"/>
</dbReference>
<dbReference type="Gene3D" id="2.40.260.10">
    <property type="entry name" value="Sortase"/>
    <property type="match status" value="1"/>
</dbReference>
<evidence type="ECO:0000313" key="3">
    <source>
        <dbReference type="Proteomes" id="UP000612893"/>
    </source>
</evidence>
<reference evidence="2" key="1">
    <citation type="submission" date="2020-10" db="EMBL/GenBank/DDBJ databases">
        <title>Ca. Dormibacterota MAGs.</title>
        <authorList>
            <person name="Montgomery K."/>
        </authorList>
    </citation>
    <scope>NUCLEOTIDE SEQUENCE [LARGE SCALE GENOMIC DNA]</scope>
    <source>
        <strain evidence="2">SC8812_S17_10</strain>
    </source>
</reference>
<gene>
    <name evidence="2" type="ORF">JF922_08650</name>
</gene>